<reference evidence="3" key="1">
    <citation type="submission" date="2025-08" db="UniProtKB">
        <authorList>
            <consortium name="RefSeq"/>
        </authorList>
    </citation>
    <scope>IDENTIFICATION</scope>
    <source>
        <tissue evidence="3">Whole larval tissue</tissue>
    </source>
</reference>
<feature type="region of interest" description="Disordered" evidence="1">
    <location>
        <begin position="112"/>
        <end position="141"/>
    </location>
</feature>
<keyword evidence="2" id="KW-1185">Reference proteome</keyword>
<dbReference type="GO" id="GO:0000460">
    <property type="term" value="P:maturation of 5.8S rRNA"/>
    <property type="evidence" value="ECO:0007669"/>
    <property type="project" value="TreeGrafter"/>
</dbReference>
<evidence type="ECO:0000256" key="1">
    <source>
        <dbReference type="SAM" id="MobiDB-lite"/>
    </source>
</evidence>
<evidence type="ECO:0000313" key="3">
    <source>
        <dbReference type="RefSeq" id="XP_035446218.1"/>
    </source>
</evidence>
<evidence type="ECO:0000313" key="2">
    <source>
        <dbReference type="Proteomes" id="UP000829999"/>
    </source>
</evidence>
<organism evidence="2 3">
    <name type="scientific">Spodoptera frugiperda</name>
    <name type="common">Fall armyworm</name>
    <dbReference type="NCBI Taxonomy" id="7108"/>
    <lineage>
        <taxon>Eukaryota</taxon>
        <taxon>Metazoa</taxon>
        <taxon>Ecdysozoa</taxon>
        <taxon>Arthropoda</taxon>
        <taxon>Hexapoda</taxon>
        <taxon>Insecta</taxon>
        <taxon>Pterygota</taxon>
        <taxon>Neoptera</taxon>
        <taxon>Endopterygota</taxon>
        <taxon>Lepidoptera</taxon>
        <taxon>Glossata</taxon>
        <taxon>Ditrysia</taxon>
        <taxon>Noctuoidea</taxon>
        <taxon>Noctuidae</taxon>
        <taxon>Amphipyrinae</taxon>
        <taxon>Spodoptera</taxon>
    </lineage>
</organism>
<protein>
    <submittedName>
        <fullName evidence="3">M-phase phosphoprotein 6</fullName>
    </submittedName>
</protein>
<dbReference type="Pfam" id="PF10175">
    <property type="entry name" value="MPP6"/>
    <property type="match status" value="1"/>
</dbReference>
<dbReference type="PANTHER" id="PTHR13582:SF0">
    <property type="entry name" value="M-PHASE PHOSPHOPROTEIN 6"/>
    <property type="match status" value="1"/>
</dbReference>
<dbReference type="GeneID" id="118273384"/>
<dbReference type="RefSeq" id="XP_035446218.1">
    <property type="nucleotide sequence ID" value="XM_035590325.2"/>
</dbReference>
<dbReference type="CTD" id="35382"/>
<dbReference type="InterPro" id="IPR019324">
    <property type="entry name" value="MPP6"/>
</dbReference>
<accession>A0A9R0EN68</accession>
<dbReference type="Proteomes" id="UP000829999">
    <property type="component" value="Chromosome 1"/>
</dbReference>
<name>A0A9R0EN68_SPOFR</name>
<dbReference type="AlphaFoldDB" id="A0A9R0EN68"/>
<gene>
    <name evidence="3" type="primary">LOC118273384</name>
</gene>
<sequence length="141" mass="16325">MAGKTKKIQLPKSVLEMKFMKKTRERIEKEMENTQDHSSLYSNIITNEMRSASGNFISESSFIFCDTMVEGRLSFKGMNPEIERLMELENADKNEQPSSEMVKDVSDEILAKKMNKFNKKRQNQNPNGEGINNKRKKVNNL</sequence>
<proteinExistence type="predicted"/>
<dbReference type="PANTHER" id="PTHR13582">
    <property type="entry name" value="M-PHASE PHOSPHOPROTEIN 6"/>
    <property type="match status" value="1"/>
</dbReference>
<feature type="compositionally biased region" description="Basic residues" evidence="1">
    <location>
        <begin position="113"/>
        <end position="122"/>
    </location>
</feature>